<proteinExistence type="predicted"/>
<dbReference type="AlphaFoldDB" id="A0A8J5TL86"/>
<gene>
    <name evidence="1" type="ORF">Hamer_G024784</name>
</gene>
<name>A0A8J5TL86_HOMAM</name>
<accession>A0A8J5TL86</accession>
<protein>
    <submittedName>
        <fullName evidence="1">Uncharacterized protein</fullName>
    </submittedName>
</protein>
<dbReference type="Proteomes" id="UP000747542">
    <property type="component" value="Unassembled WGS sequence"/>
</dbReference>
<evidence type="ECO:0000313" key="2">
    <source>
        <dbReference type="Proteomes" id="UP000747542"/>
    </source>
</evidence>
<keyword evidence="2" id="KW-1185">Reference proteome</keyword>
<organism evidence="1 2">
    <name type="scientific">Homarus americanus</name>
    <name type="common">American lobster</name>
    <dbReference type="NCBI Taxonomy" id="6706"/>
    <lineage>
        <taxon>Eukaryota</taxon>
        <taxon>Metazoa</taxon>
        <taxon>Ecdysozoa</taxon>
        <taxon>Arthropoda</taxon>
        <taxon>Crustacea</taxon>
        <taxon>Multicrustacea</taxon>
        <taxon>Malacostraca</taxon>
        <taxon>Eumalacostraca</taxon>
        <taxon>Eucarida</taxon>
        <taxon>Decapoda</taxon>
        <taxon>Pleocyemata</taxon>
        <taxon>Astacidea</taxon>
        <taxon>Nephropoidea</taxon>
        <taxon>Nephropidae</taxon>
        <taxon>Homarus</taxon>
    </lineage>
</organism>
<comment type="caution">
    <text evidence="1">The sequence shown here is derived from an EMBL/GenBank/DDBJ whole genome shotgun (WGS) entry which is preliminary data.</text>
</comment>
<sequence>MKSPVPQDAKTFVTWWTMVKEKPSLMTKAKQKLGSWELVEEHFQAGAWEAVVGLALHTSPETTHITLTEDRPWDLPGLLPVLTALFKVDCDCVVDWRRDWRLESAKGSITPVMAALLQCSKPSTVEVILPDDQFSSNLSALPAILDRLAHTSCSLNILLEGDFLAQNDFYISDYLLLPLLDGKARVRLRRLSCHMDVEAAEKFFQEDAQNDSSDEDFPGVRHRPMFHATPSIRYLEVLKIRISSLETIVALNRSLPLLELLDELEIHLTLQGFVFSEDIPQLCYTRDKLTLRLNRITDARAEWAGRVTAALSNQYAQVWLCWCYMTAAGGEVFLDQLKINRTLVGAVHVFALSGRPCASEFSSLSTKAALLATHTALYW</sequence>
<reference evidence="1" key="1">
    <citation type="journal article" date="2021" name="Sci. Adv.">
        <title>The American lobster genome reveals insights on longevity, neural, and immune adaptations.</title>
        <authorList>
            <person name="Polinski J.M."/>
            <person name="Zimin A.V."/>
            <person name="Clark K.F."/>
            <person name="Kohn A.B."/>
            <person name="Sadowski N."/>
            <person name="Timp W."/>
            <person name="Ptitsyn A."/>
            <person name="Khanna P."/>
            <person name="Romanova D.Y."/>
            <person name="Williams P."/>
            <person name="Greenwood S.J."/>
            <person name="Moroz L.L."/>
            <person name="Walt D.R."/>
            <person name="Bodnar A.G."/>
        </authorList>
    </citation>
    <scope>NUCLEOTIDE SEQUENCE</scope>
    <source>
        <strain evidence="1">GMGI-L3</strain>
    </source>
</reference>
<dbReference type="EMBL" id="JAHLQT010002875">
    <property type="protein sequence ID" value="KAG7176745.1"/>
    <property type="molecule type" value="Genomic_DNA"/>
</dbReference>
<dbReference type="OrthoDB" id="6358245at2759"/>
<evidence type="ECO:0000313" key="1">
    <source>
        <dbReference type="EMBL" id="KAG7176745.1"/>
    </source>
</evidence>